<dbReference type="AlphaFoldDB" id="A0A347VTL6"/>
<keyword evidence="3" id="KW-0804">Transcription</keyword>
<reference evidence="7 8" key="2">
    <citation type="journal article" date="2016" name="Infect. Immun.">
        <title>Helicobacter saguini, a Novel Helicobacter Isolated from Cotton-Top Tamarins with Ulcerative Colitis, Has Proinflammatory Properties and Induces Typhlocolitis and Dysplasia in Gnotobiotic IL-10-/- Mice.</title>
        <authorList>
            <person name="Shen Z."/>
            <person name="Mannion A."/>
            <person name="Whary M.T."/>
            <person name="Muthupalani S."/>
            <person name="Sheh A."/>
            <person name="Feng Y."/>
            <person name="Gong G."/>
            <person name="Vandamme P."/>
            <person name="Holcombe H.R."/>
            <person name="Paster B.J."/>
            <person name="Fox J.G."/>
        </authorList>
    </citation>
    <scope>NUCLEOTIDE SEQUENCE [LARGE SCALE GENOMIC DNA]</scope>
    <source>
        <strain evidence="7 8">MIT 97-6194</strain>
    </source>
</reference>
<protein>
    <submittedName>
        <fullName evidence="7">Crp/Fnr family transcriptional regulator</fullName>
    </submittedName>
    <submittedName>
        <fullName evidence="6">Cyclic nucleotide-binding domain-containing protein</fullName>
    </submittedName>
</protein>
<dbReference type="InterPro" id="IPR036390">
    <property type="entry name" value="WH_DNA-bd_sf"/>
</dbReference>
<evidence type="ECO:0000313" key="9">
    <source>
        <dbReference type="Proteomes" id="UP000477070"/>
    </source>
</evidence>
<sequence length="190" mass="21683">MKDSNNYIEILQNLGVKKRYDKDEIIFYEGERANKFFLLLSGSVRIYKSLELGSEKTLHIFKAPCFIAEMPSFNNALYPASSVCEETCEILSIESSAFKKELENTQFCLTFIASLFSKIRILESCIEANNQSLSERFLHFARENKATLSTLTQRKIAQMLNTSAESLSRVLKELKKDNKITITKGKISLV</sequence>
<dbReference type="InterPro" id="IPR036388">
    <property type="entry name" value="WH-like_DNA-bd_sf"/>
</dbReference>
<dbReference type="PANTHER" id="PTHR24567">
    <property type="entry name" value="CRP FAMILY TRANSCRIPTIONAL REGULATORY PROTEIN"/>
    <property type="match status" value="1"/>
</dbReference>
<dbReference type="GO" id="GO:0003700">
    <property type="term" value="F:DNA-binding transcription factor activity"/>
    <property type="evidence" value="ECO:0007669"/>
    <property type="project" value="TreeGrafter"/>
</dbReference>
<evidence type="ECO:0000256" key="2">
    <source>
        <dbReference type="ARBA" id="ARBA00023125"/>
    </source>
</evidence>
<proteinExistence type="predicted"/>
<dbReference type="PROSITE" id="PS50042">
    <property type="entry name" value="CNMP_BINDING_3"/>
    <property type="match status" value="1"/>
</dbReference>
<dbReference type="Gene3D" id="1.10.10.10">
    <property type="entry name" value="Winged helix-like DNA-binding domain superfamily/Winged helix DNA-binding domain"/>
    <property type="match status" value="1"/>
</dbReference>
<dbReference type="CDD" id="cd00038">
    <property type="entry name" value="CAP_ED"/>
    <property type="match status" value="1"/>
</dbReference>
<keyword evidence="8" id="KW-1185">Reference proteome</keyword>
<dbReference type="InterPro" id="IPR012318">
    <property type="entry name" value="HTH_CRP"/>
</dbReference>
<accession>A0A347VTL6</accession>
<dbReference type="PANTHER" id="PTHR24567:SF74">
    <property type="entry name" value="HTH-TYPE TRANSCRIPTIONAL REGULATOR ARCR"/>
    <property type="match status" value="1"/>
</dbReference>
<dbReference type="Pfam" id="PF00027">
    <property type="entry name" value="cNMP_binding"/>
    <property type="match status" value="1"/>
</dbReference>
<organism evidence="7 8">
    <name type="scientific">Helicobacter saguini</name>
    <dbReference type="NCBI Taxonomy" id="1548018"/>
    <lineage>
        <taxon>Bacteria</taxon>
        <taxon>Pseudomonadati</taxon>
        <taxon>Campylobacterota</taxon>
        <taxon>Epsilonproteobacteria</taxon>
        <taxon>Campylobacterales</taxon>
        <taxon>Helicobacteraceae</taxon>
        <taxon>Helicobacter</taxon>
    </lineage>
</organism>
<evidence type="ECO:0000313" key="7">
    <source>
        <dbReference type="EMBL" id="TLD94344.1"/>
    </source>
</evidence>
<dbReference type="InterPro" id="IPR000595">
    <property type="entry name" value="cNMP-bd_dom"/>
</dbReference>
<evidence type="ECO:0000256" key="1">
    <source>
        <dbReference type="ARBA" id="ARBA00023015"/>
    </source>
</evidence>
<dbReference type="InterPro" id="IPR018490">
    <property type="entry name" value="cNMP-bd_dom_sf"/>
</dbReference>
<dbReference type="OrthoDB" id="9815457at2"/>
<dbReference type="Proteomes" id="UP000477070">
    <property type="component" value="Unassembled WGS sequence"/>
</dbReference>
<dbReference type="GO" id="GO:0003677">
    <property type="term" value="F:DNA binding"/>
    <property type="evidence" value="ECO:0007669"/>
    <property type="project" value="UniProtKB-KW"/>
</dbReference>
<evidence type="ECO:0000313" key="6">
    <source>
        <dbReference type="EMBL" id="MWV69634.1"/>
    </source>
</evidence>
<evidence type="ECO:0000259" key="4">
    <source>
        <dbReference type="PROSITE" id="PS50042"/>
    </source>
</evidence>
<comment type="caution">
    <text evidence="7">The sequence shown here is derived from an EMBL/GenBank/DDBJ whole genome shotgun (WGS) entry which is preliminary data.</text>
</comment>
<dbReference type="EMBL" id="QBIU01000001">
    <property type="protein sequence ID" value="MWV69634.1"/>
    <property type="molecule type" value="Genomic_DNA"/>
</dbReference>
<dbReference type="STRING" id="1548018.LS64_11375"/>
<dbReference type="Pfam" id="PF13545">
    <property type="entry name" value="HTH_Crp_2"/>
    <property type="match status" value="1"/>
</dbReference>
<keyword evidence="1" id="KW-0805">Transcription regulation</keyword>
<feature type="domain" description="Cyclic nucleotide-binding" evidence="4">
    <location>
        <begin position="18"/>
        <end position="102"/>
    </location>
</feature>
<name>A0A347VTL6_9HELI</name>
<dbReference type="Proteomes" id="UP000029714">
    <property type="component" value="Unassembled WGS sequence"/>
</dbReference>
<dbReference type="SMART" id="SM00100">
    <property type="entry name" value="cNMP"/>
    <property type="match status" value="1"/>
</dbReference>
<dbReference type="EMBL" id="JRMP02000008">
    <property type="protein sequence ID" value="TLD94344.1"/>
    <property type="molecule type" value="Genomic_DNA"/>
</dbReference>
<dbReference type="InterPro" id="IPR050397">
    <property type="entry name" value="Env_Response_Regulators"/>
</dbReference>
<dbReference type="SUPFAM" id="SSF51206">
    <property type="entry name" value="cAMP-binding domain-like"/>
    <property type="match status" value="1"/>
</dbReference>
<dbReference type="PROSITE" id="PS51063">
    <property type="entry name" value="HTH_CRP_2"/>
    <property type="match status" value="1"/>
</dbReference>
<dbReference type="InterPro" id="IPR014710">
    <property type="entry name" value="RmlC-like_jellyroll"/>
</dbReference>
<dbReference type="Gene3D" id="2.60.120.10">
    <property type="entry name" value="Jelly Rolls"/>
    <property type="match status" value="1"/>
</dbReference>
<dbReference type="SUPFAM" id="SSF46785">
    <property type="entry name" value="Winged helix' DNA-binding domain"/>
    <property type="match status" value="1"/>
</dbReference>
<gene>
    <name evidence="6" type="ORF">DCO61_06360</name>
    <name evidence="7" type="ORF">LS64_006425</name>
</gene>
<evidence type="ECO:0000259" key="5">
    <source>
        <dbReference type="PROSITE" id="PS51063"/>
    </source>
</evidence>
<evidence type="ECO:0000313" key="8">
    <source>
        <dbReference type="Proteomes" id="UP000029714"/>
    </source>
</evidence>
<evidence type="ECO:0000256" key="3">
    <source>
        <dbReference type="ARBA" id="ARBA00023163"/>
    </source>
</evidence>
<dbReference type="RefSeq" id="WP_034573159.1">
    <property type="nucleotide sequence ID" value="NZ_JRMP02000008.1"/>
</dbReference>
<reference evidence="7" key="3">
    <citation type="submission" date="2018-04" db="EMBL/GenBank/DDBJ databases">
        <authorList>
            <person name="Sheh A."/>
            <person name="Shen Z."/>
            <person name="Mannion A.J."/>
            <person name="Fox J.G."/>
        </authorList>
    </citation>
    <scope>NUCLEOTIDE SEQUENCE</scope>
    <source>
        <strain evidence="7">MIT 97-6194</strain>
    </source>
</reference>
<dbReference type="GO" id="GO:0005829">
    <property type="term" value="C:cytosol"/>
    <property type="evidence" value="ECO:0007669"/>
    <property type="project" value="TreeGrafter"/>
</dbReference>
<feature type="domain" description="HTH crp-type" evidence="5">
    <location>
        <begin position="127"/>
        <end position="190"/>
    </location>
</feature>
<keyword evidence="2" id="KW-0238">DNA-binding</keyword>
<reference evidence="6 9" key="4">
    <citation type="submission" date="2019-12" db="EMBL/GenBank/DDBJ databases">
        <title>Multi-Generational Helicobacter saguini Isolates.</title>
        <authorList>
            <person name="Mannion A."/>
            <person name="Shen Z."/>
            <person name="Fox J.G."/>
        </authorList>
    </citation>
    <scope>NUCLEOTIDE SEQUENCE [LARGE SCALE GENOMIC DNA]</scope>
    <source>
        <strain evidence="6">16-048</strain>
        <strain evidence="9">16-048 (F4)</strain>
    </source>
</reference>
<reference evidence="7 8" key="1">
    <citation type="journal article" date="2014" name="Genome Announc.">
        <title>Draft genome sequences of eight enterohepatic helicobacter species isolated from both laboratory and wild rodents.</title>
        <authorList>
            <person name="Sheh A."/>
            <person name="Shen Z."/>
            <person name="Fox J.G."/>
        </authorList>
    </citation>
    <scope>NUCLEOTIDE SEQUENCE [LARGE SCALE GENOMIC DNA]</scope>
    <source>
        <strain evidence="7 8">MIT 97-6194</strain>
    </source>
</reference>